<dbReference type="InterPro" id="IPR003615">
    <property type="entry name" value="HNH_nuc"/>
</dbReference>
<dbReference type="Proteomes" id="UP001187143">
    <property type="component" value="Unassembled WGS sequence"/>
</dbReference>
<gene>
    <name evidence="2" type="ORF">R4F53_28445</name>
</gene>
<evidence type="ECO:0000313" key="3">
    <source>
        <dbReference type="Proteomes" id="UP001187143"/>
    </source>
</evidence>
<sequence>MHFAEAAHIIAASEDGPRGAATASAEERRAWSNLMLLCANCHTLVDKSAAAYPVDLLLKWKCTRIEKTEQAIGVASFATREEARASIQGLLVQNRVIHDDFGPDNDYSINPEAEEAAVWRRSVIETVIPNHRRILRVAEGNRDLLSEPEIQMIERYRSHVDDLEARHVHKRRGLVSRRYPTEMDNLFE</sequence>
<reference evidence="2" key="1">
    <citation type="submission" date="2023-10" db="EMBL/GenBank/DDBJ databases">
        <title>Characterization and genome sequence of Mycobacterium intracellulare ABSURDO, a novel pathogenic isolate with three colony morphotypes that vary in growth and acid-fastness.</title>
        <authorList>
            <person name="Jude B.A."/>
            <person name="Robinson R.T."/>
        </authorList>
    </citation>
    <scope>NUCLEOTIDE SEQUENCE</scope>
    <source>
        <strain evidence="2">ABSURDO Component B</strain>
    </source>
</reference>
<proteinExistence type="predicted"/>
<keyword evidence="2" id="KW-0255">Endonuclease</keyword>
<name>A0AAE4UER9_MYCIT</name>
<dbReference type="EMBL" id="JAWLLD010000070">
    <property type="protein sequence ID" value="MDV7016197.1"/>
    <property type="molecule type" value="Genomic_DNA"/>
</dbReference>
<evidence type="ECO:0000313" key="2">
    <source>
        <dbReference type="EMBL" id="MDV7016197.1"/>
    </source>
</evidence>
<comment type="caution">
    <text evidence="2">The sequence shown here is derived from an EMBL/GenBank/DDBJ whole genome shotgun (WGS) entry which is preliminary data.</text>
</comment>
<accession>A0AAE4UER9</accession>
<organism evidence="2 3">
    <name type="scientific">Mycobacterium intracellulare</name>
    <dbReference type="NCBI Taxonomy" id="1767"/>
    <lineage>
        <taxon>Bacteria</taxon>
        <taxon>Bacillati</taxon>
        <taxon>Actinomycetota</taxon>
        <taxon>Actinomycetes</taxon>
        <taxon>Mycobacteriales</taxon>
        <taxon>Mycobacteriaceae</taxon>
        <taxon>Mycobacterium</taxon>
        <taxon>Mycobacterium avium complex (MAC)</taxon>
    </lineage>
</organism>
<dbReference type="GO" id="GO:0004519">
    <property type="term" value="F:endonuclease activity"/>
    <property type="evidence" value="ECO:0007669"/>
    <property type="project" value="UniProtKB-KW"/>
</dbReference>
<feature type="domain" description="HNH nuclease" evidence="1">
    <location>
        <begin position="4"/>
        <end position="47"/>
    </location>
</feature>
<protein>
    <submittedName>
        <fullName evidence="2">HNH endonuclease</fullName>
    </submittedName>
</protein>
<dbReference type="AlphaFoldDB" id="A0AAE4UER9"/>
<dbReference type="Pfam" id="PF13391">
    <property type="entry name" value="HNH_2"/>
    <property type="match status" value="1"/>
</dbReference>
<keyword evidence="2" id="KW-0378">Hydrolase</keyword>
<evidence type="ECO:0000259" key="1">
    <source>
        <dbReference type="Pfam" id="PF13391"/>
    </source>
</evidence>
<keyword evidence="2" id="KW-0540">Nuclease</keyword>